<dbReference type="PANTHER" id="PTHR12124:SF47">
    <property type="entry name" value="EXOSOME COMPONENT 10"/>
    <property type="match status" value="1"/>
</dbReference>
<dbReference type="GO" id="GO:0071040">
    <property type="term" value="P:nuclear polyadenylation-dependent antisense transcript catabolic process"/>
    <property type="evidence" value="ECO:0007669"/>
    <property type="project" value="TreeGrafter"/>
</dbReference>
<reference evidence="7" key="2">
    <citation type="submission" date="2019-09" db="UniProtKB">
        <authorList>
            <consortium name="WormBaseParasite"/>
        </authorList>
    </citation>
    <scope>IDENTIFICATION</scope>
</reference>
<evidence type="ECO:0000256" key="2">
    <source>
        <dbReference type="ARBA" id="ARBA00023242"/>
    </source>
</evidence>
<organism evidence="6 7">
    <name type="scientific">Heligmosomoides polygyrus</name>
    <name type="common">Parasitic roundworm</name>
    <dbReference type="NCBI Taxonomy" id="6339"/>
    <lineage>
        <taxon>Eukaryota</taxon>
        <taxon>Metazoa</taxon>
        <taxon>Ecdysozoa</taxon>
        <taxon>Nematoda</taxon>
        <taxon>Chromadorea</taxon>
        <taxon>Rhabditida</taxon>
        <taxon>Rhabditina</taxon>
        <taxon>Rhabditomorpha</taxon>
        <taxon>Strongyloidea</taxon>
        <taxon>Heligmosomidae</taxon>
        <taxon>Heligmosomoides</taxon>
    </lineage>
</organism>
<dbReference type="GO" id="GO:0000467">
    <property type="term" value="P:exonucleolytic trimming to generate mature 3'-end of 5.8S rRNA from tricistronic rRNA transcript (SSU-rRNA, 5.8S rRNA, LSU-rRNA)"/>
    <property type="evidence" value="ECO:0007669"/>
    <property type="project" value="InterPro"/>
</dbReference>
<dbReference type="GO" id="GO:0000175">
    <property type="term" value="F:3'-5'-RNA exonuclease activity"/>
    <property type="evidence" value="ECO:0007669"/>
    <property type="project" value="InterPro"/>
</dbReference>
<evidence type="ECO:0000313" key="7">
    <source>
        <dbReference type="WBParaSite" id="HPBE_0002598601-mRNA-1"/>
    </source>
</evidence>
<dbReference type="InterPro" id="IPR002121">
    <property type="entry name" value="HRDC_dom"/>
</dbReference>
<dbReference type="GO" id="GO:0071036">
    <property type="term" value="P:nuclear polyadenylation-dependent snoRNA catabolic process"/>
    <property type="evidence" value="ECO:0007669"/>
    <property type="project" value="TreeGrafter"/>
</dbReference>
<dbReference type="GO" id="GO:0003727">
    <property type="term" value="F:single-stranded RNA binding"/>
    <property type="evidence" value="ECO:0007669"/>
    <property type="project" value="TreeGrafter"/>
</dbReference>
<dbReference type="Pfam" id="PF00570">
    <property type="entry name" value="HRDC"/>
    <property type="match status" value="1"/>
</dbReference>
<proteinExistence type="inferred from homology"/>
<dbReference type="GO" id="GO:0005730">
    <property type="term" value="C:nucleolus"/>
    <property type="evidence" value="ECO:0007669"/>
    <property type="project" value="TreeGrafter"/>
</dbReference>
<evidence type="ECO:0000256" key="1">
    <source>
        <dbReference type="ARBA" id="ARBA00004123"/>
    </source>
</evidence>
<accession>A0A3P8IAQ6</accession>
<dbReference type="AlphaFoldDB" id="A0A183GTG6"/>
<dbReference type="Proteomes" id="UP000050761">
    <property type="component" value="Unassembled WGS sequence"/>
</dbReference>
<dbReference type="GO" id="GO:0071037">
    <property type="term" value="P:nuclear polyadenylation-dependent snRNA catabolic process"/>
    <property type="evidence" value="ECO:0007669"/>
    <property type="project" value="TreeGrafter"/>
</dbReference>
<dbReference type="Gene3D" id="1.10.150.80">
    <property type="entry name" value="HRDC domain"/>
    <property type="match status" value="1"/>
</dbReference>
<comment type="subcellular location">
    <subcellularLocation>
        <location evidence="1">Nucleus</location>
    </subcellularLocation>
</comment>
<evidence type="ECO:0000256" key="3">
    <source>
        <dbReference type="ARBA" id="ARBA00043957"/>
    </source>
</evidence>
<dbReference type="InterPro" id="IPR010997">
    <property type="entry name" value="HRDC-like_sf"/>
</dbReference>
<dbReference type="GO" id="GO:0000176">
    <property type="term" value="C:nuclear exosome (RNase complex)"/>
    <property type="evidence" value="ECO:0007669"/>
    <property type="project" value="TreeGrafter"/>
</dbReference>
<dbReference type="WBParaSite" id="HPBE_0002598601-mRNA-1">
    <property type="protein sequence ID" value="HPBE_0002598601-mRNA-1"/>
    <property type="gene ID" value="HPBE_0002598601"/>
</dbReference>
<gene>
    <name evidence="5" type="ORF">HPBE_LOCUS25985</name>
</gene>
<dbReference type="PANTHER" id="PTHR12124">
    <property type="entry name" value="POLYMYOSITIS/SCLERODERMA AUTOANTIGEN-RELATED"/>
    <property type="match status" value="1"/>
</dbReference>
<reference evidence="5 6" key="1">
    <citation type="submission" date="2018-11" db="EMBL/GenBank/DDBJ databases">
        <authorList>
            <consortium name="Pathogen Informatics"/>
        </authorList>
    </citation>
    <scope>NUCLEOTIDE SEQUENCE [LARGE SCALE GENOMIC DNA]</scope>
</reference>
<dbReference type="SUPFAM" id="SSF47819">
    <property type="entry name" value="HRDC-like"/>
    <property type="match status" value="1"/>
</dbReference>
<dbReference type="GO" id="GO:0071039">
    <property type="term" value="P:nuclear polyadenylation-dependent CUT catabolic process"/>
    <property type="evidence" value="ECO:0007669"/>
    <property type="project" value="TreeGrafter"/>
</dbReference>
<dbReference type="FunFam" id="1.10.150.80:FF:000001">
    <property type="entry name" value="Putative exosome component 10"/>
    <property type="match status" value="1"/>
</dbReference>
<dbReference type="InterPro" id="IPR044876">
    <property type="entry name" value="HRDC_dom_sf"/>
</dbReference>
<accession>A0A183GTG6</accession>
<dbReference type="GO" id="GO:0071051">
    <property type="term" value="P:poly(A)-dependent snoRNA 3'-end processing"/>
    <property type="evidence" value="ECO:0007669"/>
    <property type="project" value="TreeGrafter"/>
</dbReference>
<dbReference type="SMART" id="SM00341">
    <property type="entry name" value="HRDC"/>
    <property type="match status" value="1"/>
</dbReference>
<dbReference type="GO" id="GO:0071035">
    <property type="term" value="P:nuclear polyadenylation-dependent rRNA catabolic process"/>
    <property type="evidence" value="ECO:0007669"/>
    <property type="project" value="TreeGrafter"/>
</dbReference>
<sequence>MMAVYRKPSFDRDGFRGLEHRRLNNRQDAAMRVLWHWRDRVAREEDESVQYVLPNHMLLTIAESLPRELQGILHCCSPVPPLVRECVHELHKMIFKCRDIPLIEYKDEVSADAYEHLLRARNMKGQFTKENIFTVCPLDFSQTEFDEESGNLVSKVDAVSGVVERTATHTLLSVLDSAISLGRDVDDCNVRSVFDKVWLSMCGKFDLFICNTSFLVYVFSMIRVCEKGNYESTCHVKNTVCISWFFQLECHGEC</sequence>
<comment type="similarity">
    <text evidence="3">Belongs to the exosome component 10/RRP6 family.</text>
</comment>
<name>A0A183GTG6_HELPZ</name>
<evidence type="ECO:0000259" key="4">
    <source>
        <dbReference type="PROSITE" id="PS50967"/>
    </source>
</evidence>
<protein>
    <submittedName>
        <fullName evidence="7">HRDC domain-containing protein</fullName>
    </submittedName>
</protein>
<keyword evidence="2" id="KW-0539">Nucleus</keyword>
<dbReference type="GO" id="GO:0000166">
    <property type="term" value="F:nucleotide binding"/>
    <property type="evidence" value="ECO:0007669"/>
    <property type="project" value="InterPro"/>
</dbReference>
<evidence type="ECO:0000313" key="6">
    <source>
        <dbReference type="Proteomes" id="UP000050761"/>
    </source>
</evidence>
<keyword evidence="6" id="KW-1185">Reference proteome</keyword>
<feature type="domain" description="HRDC" evidence="4">
    <location>
        <begin position="24"/>
        <end position="104"/>
    </location>
</feature>
<dbReference type="GO" id="GO:0071038">
    <property type="term" value="P:TRAMP-dependent tRNA surveillance pathway"/>
    <property type="evidence" value="ECO:0007669"/>
    <property type="project" value="TreeGrafter"/>
</dbReference>
<dbReference type="EMBL" id="UZAH01038976">
    <property type="protein sequence ID" value="VDP55073.1"/>
    <property type="molecule type" value="Genomic_DNA"/>
</dbReference>
<dbReference type="GO" id="GO:0071044">
    <property type="term" value="P:histone mRNA catabolic process"/>
    <property type="evidence" value="ECO:0007669"/>
    <property type="project" value="TreeGrafter"/>
</dbReference>
<dbReference type="OrthoDB" id="2250022at2759"/>
<dbReference type="PROSITE" id="PS50967">
    <property type="entry name" value="HRDC"/>
    <property type="match status" value="1"/>
</dbReference>
<dbReference type="InterPro" id="IPR045092">
    <property type="entry name" value="Rrp6-like"/>
</dbReference>
<evidence type="ECO:0000313" key="5">
    <source>
        <dbReference type="EMBL" id="VDP55073.1"/>
    </source>
</evidence>